<proteinExistence type="inferred from homology"/>
<dbReference type="VEuPathDB" id="VectorBase:CSON005010"/>
<dbReference type="GO" id="GO:0000307">
    <property type="term" value="C:cyclin-dependent protein kinase holoenzyme complex"/>
    <property type="evidence" value="ECO:0007669"/>
    <property type="project" value="TreeGrafter"/>
</dbReference>
<dbReference type="AlphaFoldDB" id="A0A336MUJ3"/>
<dbReference type="InterPro" id="IPR036915">
    <property type="entry name" value="Cyclin-like_sf"/>
</dbReference>
<feature type="region of interest" description="Disordered" evidence="3">
    <location>
        <begin position="235"/>
        <end position="276"/>
    </location>
</feature>
<dbReference type="SUPFAM" id="SSF47954">
    <property type="entry name" value="Cyclin-like"/>
    <property type="match status" value="1"/>
</dbReference>
<dbReference type="PANTHER" id="PTHR15615">
    <property type="match status" value="1"/>
</dbReference>
<keyword evidence="4" id="KW-1133">Transmembrane helix</keyword>
<feature type="transmembrane region" description="Helical" evidence="4">
    <location>
        <begin position="209"/>
        <end position="231"/>
    </location>
</feature>
<reference evidence="6" key="1">
    <citation type="submission" date="2018-07" db="EMBL/GenBank/DDBJ databases">
        <authorList>
            <person name="Quirk P.G."/>
            <person name="Krulwich T.A."/>
        </authorList>
    </citation>
    <scope>NUCLEOTIDE SEQUENCE</scope>
</reference>
<evidence type="ECO:0000256" key="3">
    <source>
        <dbReference type="SAM" id="MobiDB-lite"/>
    </source>
</evidence>
<feature type="domain" description="Cyclin N-terminal" evidence="5">
    <location>
        <begin position="70"/>
        <end position="156"/>
    </location>
</feature>
<dbReference type="GO" id="GO:0005634">
    <property type="term" value="C:nucleus"/>
    <property type="evidence" value="ECO:0007669"/>
    <property type="project" value="TreeGrafter"/>
</dbReference>
<dbReference type="CDD" id="cd20557">
    <property type="entry name" value="CYCLIN_ScPCL1-like"/>
    <property type="match status" value="1"/>
</dbReference>
<accession>A0A336MUJ3</accession>
<keyword evidence="4" id="KW-0472">Membrane</keyword>
<evidence type="ECO:0000256" key="2">
    <source>
        <dbReference type="ARBA" id="ARBA00040808"/>
    </source>
</evidence>
<evidence type="ECO:0000259" key="5">
    <source>
        <dbReference type="Pfam" id="PF00134"/>
    </source>
</evidence>
<feature type="compositionally biased region" description="Polar residues" evidence="3">
    <location>
        <begin position="235"/>
        <end position="254"/>
    </location>
</feature>
<sequence>MRNSIKSNIGTKVMEHQEFLKRIKKTLYYGASSSSYQCDRISRPLADYTAEMFSETHKGTSLNRLDFVTVSKLKVTPCSLILAMIYLDRLNNRDPDYVRKITPSELFLVSMMVSTKFYCGYDEDIYISAWAEYGNMTSDRLKELELDFLDAMNWEIYASNFEFFEKLKYIEYVLAKRQGGKRGWLTYTELAQLLPSFSIAKQIINCSTILALSYVAGVMTILGGFFVASQVPGTSLHTRSKSSSCTETGKTGVSSPRHDSSNLTHNETTIDDMNEEDETELNYILGDLNESIDIYDDDDQDECSHYNKTVPGQIPGRYLDLLLQTKCSPTSAVNNGILLRNYLDDNGNDVMKNRTHWSWITEFLSLKRNEINKVYFSNTMKPSLFQSFKIKVNGNYELITEDFIKFSLF</sequence>
<evidence type="ECO:0000313" key="6">
    <source>
        <dbReference type="EMBL" id="SSX32453.1"/>
    </source>
</evidence>
<protein>
    <recommendedName>
        <fullName evidence="2">Protein CNPPD1</fullName>
    </recommendedName>
</protein>
<keyword evidence="4" id="KW-0812">Transmembrane</keyword>
<dbReference type="InterPro" id="IPR006671">
    <property type="entry name" value="Cyclin_N"/>
</dbReference>
<evidence type="ECO:0000256" key="4">
    <source>
        <dbReference type="SAM" id="Phobius"/>
    </source>
</evidence>
<evidence type="ECO:0000256" key="1">
    <source>
        <dbReference type="ARBA" id="ARBA00038508"/>
    </source>
</evidence>
<name>A0A336MUJ3_CULSO</name>
<dbReference type="GO" id="GO:0019901">
    <property type="term" value="F:protein kinase binding"/>
    <property type="evidence" value="ECO:0007669"/>
    <property type="project" value="InterPro"/>
</dbReference>
<comment type="similarity">
    <text evidence="1">Belongs to the CNPPD1 family.</text>
</comment>
<dbReference type="PANTHER" id="PTHR15615:SF108">
    <property type="entry name" value="PROTEIN CNPPD1"/>
    <property type="match status" value="1"/>
</dbReference>
<dbReference type="InterPro" id="IPR013922">
    <property type="entry name" value="Cyclin_PHO80-like"/>
</dbReference>
<dbReference type="Gene3D" id="1.10.472.10">
    <property type="entry name" value="Cyclin-like"/>
    <property type="match status" value="1"/>
</dbReference>
<dbReference type="EMBL" id="UFQT01002029">
    <property type="protein sequence ID" value="SSX32453.1"/>
    <property type="molecule type" value="Genomic_DNA"/>
</dbReference>
<dbReference type="GO" id="GO:0016538">
    <property type="term" value="F:cyclin-dependent protein serine/threonine kinase regulator activity"/>
    <property type="evidence" value="ECO:0007669"/>
    <property type="project" value="TreeGrafter"/>
</dbReference>
<dbReference type="Pfam" id="PF00134">
    <property type="entry name" value="Cyclin_N"/>
    <property type="match status" value="1"/>
</dbReference>
<gene>
    <name evidence="6" type="primary">CSON005010</name>
</gene>
<organism evidence="6">
    <name type="scientific">Culicoides sonorensis</name>
    <name type="common">Biting midge</name>
    <dbReference type="NCBI Taxonomy" id="179676"/>
    <lineage>
        <taxon>Eukaryota</taxon>
        <taxon>Metazoa</taxon>
        <taxon>Ecdysozoa</taxon>
        <taxon>Arthropoda</taxon>
        <taxon>Hexapoda</taxon>
        <taxon>Insecta</taxon>
        <taxon>Pterygota</taxon>
        <taxon>Neoptera</taxon>
        <taxon>Endopterygota</taxon>
        <taxon>Diptera</taxon>
        <taxon>Nematocera</taxon>
        <taxon>Chironomoidea</taxon>
        <taxon>Ceratopogonidae</taxon>
        <taxon>Ceratopogoninae</taxon>
        <taxon>Culicoides</taxon>
        <taxon>Monoculicoides</taxon>
    </lineage>
</organism>